<evidence type="ECO:0000313" key="1">
    <source>
        <dbReference type="EMBL" id="OGY24260.1"/>
    </source>
</evidence>
<dbReference type="EMBL" id="MHCQ01000030">
    <property type="protein sequence ID" value="OGY24260.1"/>
    <property type="molecule type" value="Genomic_DNA"/>
</dbReference>
<dbReference type="AlphaFoldDB" id="A0A1G1W9P3"/>
<gene>
    <name evidence="1" type="ORF">A2Y57_04215</name>
</gene>
<organism evidence="1 2">
    <name type="scientific">Candidatus Woykebacteria bacterium RBG_13_40_7b</name>
    <dbReference type="NCBI Taxonomy" id="1802594"/>
    <lineage>
        <taxon>Bacteria</taxon>
        <taxon>Candidatus Woykeibacteriota</taxon>
    </lineage>
</organism>
<accession>A0A1G1W9P3</accession>
<name>A0A1G1W9P3_9BACT</name>
<evidence type="ECO:0000313" key="2">
    <source>
        <dbReference type="Proteomes" id="UP000177103"/>
    </source>
</evidence>
<sequence length="81" mass="9207">MAKYTISKEVLERLRVCGDDAIFYKSIKEANERALIRVEKEFQVILGQELIRVGAKGRKLKNIDLSKGEVELSDIIEKVGN</sequence>
<comment type="caution">
    <text evidence="1">The sequence shown here is derived from an EMBL/GenBank/DDBJ whole genome shotgun (WGS) entry which is preliminary data.</text>
</comment>
<reference evidence="1 2" key="1">
    <citation type="journal article" date="2016" name="Nat. Commun.">
        <title>Thousands of microbial genomes shed light on interconnected biogeochemical processes in an aquifer system.</title>
        <authorList>
            <person name="Anantharaman K."/>
            <person name="Brown C.T."/>
            <person name="Hug L.A."/>
            <person name="Sharon I."/>
            <person name="Castelle C.J."/>
            <person name="Probst A.J."/>
            <person name="Thomas B.C."/>
            <person name="Singh A."/>
            <person name="Wilkins M.J."/>
            <person name="Karaoz U."/>
            <person name="Brodie E.L."/>
            <person name="Williams K.H."/>
            <person name="Hubbard S.S."/>
            <person name="Banfield J.F."/>
        </authorList>
    </citation>
    <scope>NUCLEOTIDE SEQUENCE [LARGE SCALE GENOMIC DNA]</scope>
</reference>
<dbReference type="Proteomes" id="UP000177103">
    <property type="component" value="Unassembled WGS sequence"/>
</dbReference>
<proteinExistence type="predicted"/>
<protein>
    <submittedName>
        <fullName evidence="1">Uncharacterized protein</fullName>
    </submittedName>
</protein>